<proteinExistence type="predicted"/>
<dbReference type="InterPro" id="IPR014886">
    <property type="entry name" value="La_xRRM"/>
</dbReference>
<evidence type="ECO:0000256" key="2">
    <source>
        <dbReference type="PROSITE-ProRule" id="PRU01288"/>
    </source>
</evidence>
<dbReference type="Gene3D" id="3.30.70.330">
    <property type="match status" value="1"/>
</dbReference>
<dbReference type="AlphaFoldDB" id="A0A0D0A405"/>
<dbReference type="GO" id="GO:1904868">
    <property type="term" value="P:telomerase catalytic core complex assembly"/>
    <property type="evidence" value="ECO:0007669"/>
    <property type="project" value="InterPro"/>
</dbReference>
<dbReference type="STRING" id="765257.A0A0D0A405"/>
<dbReference type="InterPro" id="IPR012677">
    <property type="entry name" value="Nucleotide-bd_a/b_plait_sf"/>
</dbReference>
<keyword evidence="6" id="KW-1185">Reference proteome</keyword>
<sequence length="541" mass="60391">MSVPFAFVPRQVSRSTKVQGAVSSKTSSAVPQQQRAGSPSQASDSEDGSEAPEAVATDKDKKGKRRAVDIHGHDAGEDIAALTLLALSDYRIWLDADLRSKLDECLRTGGTSAAGFVPISYLMRRPPFRGFLSVEPSEVEVVKALRAYANEVLEVRMLVSAPSSSVWYGTGKTSRKKDVGGYEVRRKDWEKSLDHPLRDLSSEQWDERTLYMECVPTQYRSLAGIARFTQALLPALPSSLPSPICVQNVALPPHYLDKPGDIPKCRGYALVTFSTTEQRDVLLRDWQWKRRPYDPTEHETLEVKKEAQRFGFRTISKMRWDQLNEEYVAYRQQLVDEIFEANKHAPSTYRADIPSETDVPTRVRPEDEDVPIRAPASPPPGGAPKTTIASPYPYGCLVFVKNIHPETNKTTLKALFAKAFAGKSTGVDYVDFNKGMDSCYLRLASPHHTDILTEHFTRHPTVQVNGLDDTGGAPNENERTIKVELIEGKREALYWKNIPEKVRRQAVEKALQAEQPINVCGPNTPTPSSTATTRGGKKRKR</sequence>
<reference evidence="6" key="2">
    <citation type="submission" date="2015-01" db="EMBL/GenBank/DDBJ databases">
        <title>Evolutionary Origins and Diversification of the Mycorrhizal Mutualists.</title>
        <authorList>
            <consortium name="DOE Joint Genome Institute"/>
            <consortium name="Mycorrhizal Genomics Consortium"/>
            <person name="Kohler A."/>
            <person name="Kuo A."/>
            <person name="Nagy L.G."/>
            <person name="Floudas D."/>
            <person name="Copeland A."/>
            <person name="Barry K.W."/>
            <person name="Cichocki N."/>
            <person name="Veneault-Fourrey C."/>
            <person name="LaButti K."/>
            <person name="Lindquist E.A."/>
            <person name="Lipzen A."/>
            <person name="Lundell T."/>
            <person name="Morin E."/>
            <person name="Murat C."/>
            <person name="Riley R."/>
            <person name="Ohm R."/>
            <person name="Sun H."/>
            <person name="Tunlid A."/>
            <person name="Henrissat B."/>
            <person name="Grigoriev I.V."/>
            <person name="Hibbett D.S."/>
            <person name="Martin F."/>
        </authorList>
    </citation>
    <scope>NUCLEOTIDE SEQUENCE [LARGE SCALE GENOMIC DNA]</scope>
    <source>
        <strain evidence="6">441</strain>
    </source>
</reference>
<protein>
    <recommendedName>
        <fullName evidence="4">XRRM domain-containing protein</fullName>
    </recommendedName>
</protein>
<keyword evidence="1 2" id="KW-0694">RNA-binding</keyword>
<dbReference type="OrthoDB" id="439993at2759"/>
<accession>A0A0D0A405</accession>
<organism evidence="5 6">
    <name type="scientific">Pisolithus microcarpus 441</name>
    <dbReference type="NCBI Taxonomy" id="765257"/>
    <lineage>
        <taxon>Eukaryota</taxon>
        <taxon>Fungi</taxon>
        <taxon>Dikarya</taxon>
        <taxon>Basidiomycota</taxon>
        <taxon>Agaricomycotina</taxon>
        <taxon>Agaricomycetes</taxon>
        <taxon>Agaricomycetidae</taxon>
        <taxon>Boletales</taxon>
        <taxon>Sclerodermatineae</taxon>
        <taxon>Pisolithaceae</taxon>
        <taxon>Pisolithus</taxon>
    </lineage>
</organism>
<feature type="domain" description="XRRM" evidence="4">
    <location>
        <begin position="391"/>
        <end position="541"/>
    </location>
</feature>
<dbReference type="Proteomes" id="UP000054018">
    <property type="component" value="Unassembled WGS sequence"/>
</dbReference>
<feature type="region of interest" description="Disordered" evidence="3">
    <location>
        <begin position="1"/>
        <end position="66"/>
    </location>
</feature>
<dbReference type="Pfam" id="PF19977">
    <property type="entry name" value="xRRM"/>
    <property type="match status" value="1"/>
</dbReference>
<evidence type="ECO:0000313" key="6">
    <source>
        <dbReference type="Proteomes" id="UP000054018"/>
    </source>
</evidence>
<gene>
    <name evidence="5" type="ORF">PISMIDRAFT_89829</name>
</gene>
<dbReference type="PROSITE" id="PS51939">
    <property type="entry name" value="XRRM"/>
    <property type="match status" value="1"/>
</dbReference>
<dbReference type="InterPro" id="IPR045537">
    <property type="entry name" value="Lar7_xRRM"/>
</dbReference>
<feature type="region of interest" description="Disordered" evidence="3">
    <location>
        <begin position="349"/>
        <end position="387"/>
    </location>
</feature>
<dbReference type="GO" id="GO:1990904">
    <property type="term" value="C:ribonucleoprotein complex"/>
    <property type="evidence" value="ECO:0007669"/>
    <property type="project" value="UniProtKB-UniRule"/>
</dbReference>
<feature type="compositionally biased region" description="Basic and acidic residues" evidence="3">
    <location>
        <begin position="56"/>
        <end position="66"/>
    </location>
</feature>
<evidence type="ECO:0000256" key="1">
    <source>
        <dbReference type="ARBA" id="ARBA00022884"/>
    </source>
</evidence>
<evidence type="ECO:0000256" key="3">
    <source>
        <dbReference type="SAM" id="MobiDB-lite"/>
    </source>
</evidence>
<feature type="region of interest" description="Disordered" evidence="3">
    <location>
        <begin position="516"/>
        <end position="541"/>
    </location>
</feature>
<name>A0A0D0A405_9AGAM</name>
<evidence type="ECO:0000259" key="4">
    <source>
        <dbReference type="PROSITE" id="PS51939"/>
    </source>
</evidence>
<dbReference type="GO" id="GO:0070034">
    <property type="term" value="F:telomerase RNA binding"/>
    <property type="evidence" value="ECO:0007669"/>
    <property type="project" value="InterPro"/>
</dbReference>
<dbReference type="EMBL" id="KN833690">
    <property type="protein sequence ID" value="KIK29107.1"/>
    <property type="molecule type" value="Genomic_DNA"/>
</dbReference>
<evidence type="ECO:0000313" key="5">
    <source>
        <dbReference type="EMBL" id="KIK29107.1"/>
    </source>
</evidence>
<feature type="compositionally biased region" description="Polar residues" evidence="3">
    <location>
        <begin position="12"/>
        <end position="43"/>
    </location>
</feature>
<dbReference type="HOGENOM" id="CLU_022035_0_0_1"/>
<reference evidence="5 6" key="1">
    <citation type="submission" date="2014-04" db="EMBL/GenBank/DDBJ databases">
        <authorList>
            <consortium name="DOE Joint Genome Institute"/>
            <person name="Kuo A."/>
            <person name="Kohler A."/>
            <person name="Costa M.D."/>
            <person name="Nagy L.G."/>
            <person name="Floudas D."/>
            <person name="Copeland A."/>
            <person name="Barry K.W."/>
            <person name="Cichocki N."/>
            <person name="Veneault-Fourrey C."/>
            <person name="LaButti K."/>
            <person name="Lindquist E.A."/>
            <person name="Lipzen A."/>
            <person name="Lundell T."/>
            <person name="Morin E."/>
            <person name="Murat C."/>
            <person name="Sun H."/>
            <person name="Tunlid A."/>
            <person name="Henrissat B."/>
            <person name="Grigoriev I.V."/>
            <person name="Hibbett D.S."/>
            <person name="Martin F."/>
            <person name="Nordberg H.P."/>
            <person name="Cantor M.N."/>
            <person name="Hua S.X."/>
        </authorList>
    </citation>
    <scope>NUCLEOTIDE SEQUENCE [LARGE SCALE GENOMIC DNA]</scope>
    <source>
        <strain evidence="5 6">441</strain>
    </source>
</reference>